<dbReference type="RefSeq" id="WP_220128443.1">
    <property type="nucleotide sequence ID" value="NZ_JACDUS010000019.1"/>
</dbReference>
<dbReference type="Proteomes" id="UP000525298">
    <property type="component" value="Unassembled WGS sequence"/>
</dbReference>
<sequence length="760" mass="86730">MQYMHNVLDLTKIPNDTGVAIEYRIPQSSKRIDFILTGKDQYQRDMAIIVELKQWSKVSRTEKDAVVRTYLQRGQCEVEHPSYQAWTYSALLYDFNETVRKEKIQLRSCAYLHNCVSNDVINHSFYNEHTSRAPSFLKQDTRKLSDFIRSFIKYGDADKIMYRIENGKISPSKNLADQLVSLLNGSREFLMIDDQKVVYETVLFLAKQSEENSKHVLIVNGGPGTGKSVIAVNLLVELTRRKMVVQYVTKNAAPRAVYESKLTGSFKKSHISNMFKSSGAYTSCDENVFDVLVVDEAHRLNEKSGFFQNQGENQIQEIIQASKFSVFFIDEKQQVTFKDIGDREEIVSRANRLGVKVQEMELTSQFRCNGSDGYLAWVDNALQIEETPVDSLESFNYDFRVLDSPNDLRDLIYRKNQYNNKARIVAGYCWDWITKKNSGPGQYDIKIDEHNFMMKWNLADDGNLWILKPESVSEAGCIHTCQGLELDYIGVIIGPDLICRDGKLITVPEKRARTDASLKGYKKLLKENPELAARRAERIIKNTYRTLLTRGQKGCYVFCTDPETNEYFKSLLPQGKAVFHEPAEAVWGNKAAEDSPSWGKYPGLPLKVAAKSDVIPFVNAVPVFDFSNSFPPVELTAADESYDWVWLPEYITCGPDFFVVRMVGESMNKRIADGAWCLFKKTMAEKCAGEIVLAYHPDIYNTDGSGCYAIRRYWPDESVLREQRKVLLQPETRTPGYADIEIAGDSIGRLEILGEFVLSF</sequence>
<proteinExistence type="predicted"/>
<evidence type="ECO:0000313" key="2">
    <source>
        <dbReference type="EMBL" id="MBA2883212.1"/>
    </source>
</evidence>
<accession>A0A7W0CCN5</accession>
<dbReference type="CDD" id="cd06462">
    <property type="entry name" value="Peptidase_S24_S26"/>
    <property type="match status" value="1"/>
</dbReference>
<dbReference type="EMBL" id="JACDUS010000019">
    <property type="protein sequence ID" value="MBA2883212.1"/>
    <property type="molecule type" value="Genomic_DNA"/>
</dbReference>
<dbReference type="PROSITE" id="PS50943">
    <property type="entry name" value="HTH_CROC1"/>
    <property type="match status" value="1"/>
</dbReference>
<dbReference type="InterPro" id="IPR027417">
    <property type="entry name" value="P-loop_NTPase"/>
</dbReference>
<organism evidence="2 3">
    <name type="scientific">Desulfosalsimonas propionicica</name>
    <dbReference type="NCBI Taxonomy" id="332175"/>
    <lineage>
        <taxon>Bacteria</taxon>
        <taxon>Pseudomonadati</taxon>
        <taxon>Thermodesulfobacteriota</taxon>
        <taxon>Desulfobacteria</taxon>
        <taxon>Desulfobacterales</taxon>
        <taxon>Desulfosalsimonadaceae</taxon>
        <taxon>Desulfosalsimonas</taxon>
    </lineage>
</organism>
<dbReference type="InterPro" id="IPR036286">
    <property type="entry name" value="LexA/Signal_pep-like_sf"/>
</dbReference>
<gene>
    <name evidence="2" type="ORF">HNR65_003574</name>
</gene>
<comment type="caution">
    <text evidence="2">The sequence shown here is derived from an EMBL/GenBank/DDBJ whole genome shotgun (WGS) entry which is preliminary data.</text>
</comment>
<reference evidence="2 3" key="1">
    <citation type="submission" date="2020-07" db="EMBL/GenBank/DDBJ databases">
        <title>Genomic Encyclopedia of Type Strains, Phase IV (KMG-IV): sequencing the most valuable type-strain genomes for metagenomic binning, comparative biology and taxonomic classification.</title>
        <authorList>
            <person name="Goeker M."/>
        </authorList>
    </citation>
    <scope>NUCLEOTIDE SEQUENCE [LARGE SCALE GENOMIC DNA]</scope>
    <source>
        <strain evidence="2 3">DSM 17721</strain>
    </source>
</reference>
<dbReference type="SUPFAM" id="SSF51306">
    <property type="entry name" value="LexA/Signal peptidase"/>
    <property type="match status" value="1"/>
</dbReference>
<dbReference type="AlphaFoldDB" id="A0A7W0CCN5"/>
<evidence type="ECO:0000313" key="3">
    <source>
        <dbReference type="Proteomes" id="UP000525298"/>
    </source>
</evidence>
<feature type="domain" description="HTH cro/C1-type" evidence="1">
    <location>
        <begin position="163"/>
        <end position="190"/>
    </location>
</feature>
<protein>
    <recommendedName>
        <fullName evidence="1">HTH cro/C1-type domain-containing protein</fullName>
    </recommendedName>
</protein>
<keyword evidence="3" id="KW-1185">Reference proteome</keyword>
<dbReference type="SUPFAM" id="SSF52540">
    <property type="entry name" value="P-loop containing nucleoside triphosphate hydrolases"/>
    <property type="match status" value="2"/>
</dbReference>
<evidence type="ECO:0000259" key="1">
    <source>
        <dbReference type="PROSITE" id="PS50943"/>
    </source>
</evidence>
<dbReference type="Pfam" id="PF09848">
    <property type="entry name" value="SLFN-g3_helicase"/>
    <property type="match status" value="1"/>
</dbReference>
<name>A0A7W0CCN5_9BACT</name>
<dbReference type="InterPro" id="IPR018647">
    <property type="entry name" value="SLFN_3-like_DNA/RNA_helicase"/>
</dbReference>
<dbReference type="Gene3D" id="2.10.109.10">
    <property type="entry name" value="Umud Fragment, subunit A"/>
    <property type="match status" value="1"/>
</dbReference>
<dbReference type="InterPro" id="IPR001387">
    <property type="entry name" value="Cro/C1-type_HTH"/>
</dbReference>
<dbReference type="Gene3D" id="3.40.50.300">
    <property type="entry name" value="P-loop containing nucleotide triphosphate hydrolases"/>
    <property type="match status" value="1"/>
</dbReference>